<evidence type="ECO:0000313" key="4">
    <source>
        <dbReference type="EMBL" id="MCI0755241.1"/>
    </source>
</evidence>
<dbReference type="RefSeq" id="WP_120008756.1">
    <property type="nucleotide sequence ID" value="NZ_QXGS01000008.1"/>
</dbReference>
<keyword evidence="1 4" id="KW-0808">Transferase</keyword>
<evidence type="ECO:0000259" key="3">
    <source>
        <dbReference type="PROSITE" id="PS51186"/>
    </source>
</evidence>
<dbReference type="EMBL" id="JALBUU010000028">
    <property type="protein sequence ID" value="MCI0755241.1"/>
    <property type="molecule type" value="Genomic_DNA"/>
</dbReference>
<reference evidence="4 5" key="1">
    <citation type="submission" date="2022-03" db="EMBL/GenBank/DDBJ databases">
        <title>Complete genome analysis of Roseomonas KG 17.1 : a prolific producer of plant growth promoters.</title>
        <authorList>
            <person name="Saadouli I."/>
            <person name="Najjari A."/>
            <person name="Mosbah A."/>
            <person name="Ouzari H.I."/>
        </authorList>
    </citation>
    <scope>NUCLEOTIDE SEQUENCE [LARGE SCALE GENOMIC DNA]</scope>
    <source>
        <strain evidence="4 5">KG17-1</strain>
    </source>
</reference>
<evidence type="ECO:0000313" key="5">
    <source>
        <dbReference type="Proteomes" id="UP001201985"/>
    </source>
</evidence>
<keyword evidence="2 4" id="KW-0012">Acyltransferase</keyword>
<dbReference type="Gene3D" id="3.40.630.30">
    <property type="match status" value="1"/>
</dbReference>
<dbReference type="EC" id="2.3.1.-" evidence="4"/>
<evidence type="ECO:0000256" key="1">
    <source>
        <dbReference type="ARBA" id="ARBA00022679"/>
    </source>
</evidence>
<gene>
    <name evidence="4" type="ORF">MON41_16095</name>
</gene>
<dbReference type="Pfam" id="PF00583">
    <property type="entry name" value="Acetyltransf_1"/>
    <property type="match status" value="1"/>
</dbReference>
<dbReference type="SUPFAM" id="SSF55729">
    <property type="entry name" value="Acyl-CoA N-acyltransferases (Nat)"/>
    <property type="match status" value="1"/>
</dbReference>
<dbReference type="InterPro" id="IPR050680">
    <property type="entry name" value="YpeA/RimI_acetyltransf"/>
</dbReference>
<comment type="caution">
    <text evidence="4">The sequence shown here is derived from an EMBL/GenBank/DDBJ whole genome shotgun (WGS) entry which is preliminary data.</text>
</comment>
<organism evidence="4 5">
    <name type="scientific">Teichococcus vastitatis</name>
    <dbReference type="NCBI Taxonomy" id="2307076"/>
    <lineage>
        <taxon>Bacteria</taxon>
        <taxon>Pseudomonadati</taxon>
        <taxon>Pseudomonadota</taxon>
        <taxon>Alphaproteobacteria</taxon>
        <taxon>Acetobacterales</taxon>
        <taxon>Roseomonadaceae</taxon>
        <taxon>Roseomonas</taxon>
    </lineage>
</organism>
<dbReference type="Proteomes" id="UP001201985">
    <property type="component" value="Unassembled WGS sequence"/>
</dbReference>
<evidence type="ECO:0000256" key="2">
    <source>
        <dbReference type="ARBA" id="ARBA00023315"/>
    </source>
</evidence>
<feature type="domain" description="N-acetyltransferase" evidence="3">
    <location>
        <begin position="13"/>
        <end position="154"/>
    </location>
</feature>
<dbReference type="InterPro" id="IPR000182">
    <property type="entry name" value="GNAT_dom"/>
</dbReference>
<accession>A0ABS9W7G0</accession>
<dbReference type="InterPro" id="IPR016181">
    <property type="entry name" value="Acyl_CoA_acyltransferase"/>
</dbReference>
<keyword evidence="5" id="KW-1185">Reference proteome</keyword>
<name>A0ABS9W7G0_9PROT</name>
<proteinExistence type="predicted"/>
<dbReference type="GO" id="GO:0016746">
    <property type="term" value="F:acyltransferase activity"/>
    <property type="evidence" value="ECO:0007669"/>
    <property type="project" value="UniProtKB-KW"/>
</dbReference>
<dbReference type="PANTHER" id="PTHR43420:SF44">
    <property type="entry name" value="ACETYLTRANSFERASE YPEA"/>
    <property type="match status" value="1"/>
</dbReference>
<dbReference type="PANTHER" id="PTHR43420">
    <property type="entry name" value="ACETYLTRANSFERASE"/>
    <property type="match status" value="1"/>
</dbReference>
<protein>
    <submittedName>
        <fullName evidence="4">GNAT family N-acetyltransferase</fullName>
        <ecNumber evidence="4">2.3.1.-</ecNumber>
    </submittedName>
</protein>
<dbReference type="PROSITE" id="PS51186">
    <property type="entry name" value="GNAT"/>
    <property type="match status" value="1"/>
</dbReference>
<sequence length="155" mass="16457">MSSPPRCGSRPVHELRLAGAADAAALALLHALSFPPAERWGGDAIRLLLEMPGTFGLQAEELGFILCRVAADEAEVLTLAVRPEARRLGLGAALLDSALELAAAAGAARLFLEVSDRNEPAQRLYRSAGFTAVGRRRRYYGDGSDALILSRSCQA</sequence>